<evidence type="ECO:0000313" key="2">
    <source>
        <dbReference type="EMBL" id="QJH95704.1"/>
    </source>
</evidence>
<sequence length="61" mass="6779">MPEIYLGIDCICENCGDVLTATFEQGRLVVSLCKDCLNKMSEESFEDGYKRGRIEAARGSI</sequence>
<protein>
    <submittedName>
        <fullName evidence="1">Uncharacterized protein</fullName>
    </submittedName>
</protein>
<reference evidence="1" key="1">
    <citation type="submission" date="2020-03" db="EMBL/GenBank/DDBJ databases">
        <title>The deep terrestrial virosphere.</title>
        <authorList>
            <person name="Holmfeldt K."/>
            <person name="Nilsson E."/>
            <person name="Simone D."/>
            <person name="Lopez-Fernandez M."/>
            <person name="Wu X."/>
            <person name="de Brujin I."/>
            <person name="Lundin D."/>
            <person name="Andersson A."/>
            <person name="Bertilsson S."/>
            <person name="Dopson M."/>
        </authorList>
    </citation>
    <scope>NUCLEOTIDE SEQUENCE</scope>
    <source>
        <strain evidence="1">TM448A01565</strain>
        <strain evidence="2">TM448B00508</strain>
    </source>
</reference>
<organism evidence="1">
    <name type="scientific">viral metagenome</name>
    <dbReference type="NCBI Taxonomy" id="1070528"/>
    <lineage>
        <taxon>unclassified sequences</taxon>
        <taxon>metagenomes</taxon>
        <taxon>organismal metagenomes</taxon>
    </lineage>
</organism>
<gene>
    <name evidence="1" type="ORF">TM448A01565_0009</name>
    <name evidence="2" type="ORF">TM448B00508_0018</name>
</gene>
<name>A0A6H1ZR83_9ZZZZ</name>
<proteinExistence type="predicted"/>
<dbReference type="EMBL" id="MT144627">
    <property type="protein sequence ID" value="QJH95704.1"/>
    <property type="molecule type" value="Genomic_DNA"/>
</dbReference>
<accession>A0A6H1ZR83</accession>
<evidence type="ECO:0000313" key="1">
    <source>
        <dbReference type="EMBL" id="QJA50018.1"/>
    </source>
</evidence>
<dbReference type="EMBL" id="MT144169">
    <property type="protein sequence ID" value="QJA50018.1"/>
    <property type="molecule type" value="Genomic_DNA"/>
</dbReference>
<dbReference type="AlphaFoldDB" id="A0A6H1ZR83"/>